<dbReference type="InterPro" id="IPR036397">
    <property type="entry name" value="RNaseH_sf"/>
</dbReference>
<evidence type="ECO:0000313" key="3">
    <source>
        <dbReference type="EMBL" id="KAJ8736876.1"/>
    </source>
</evidence>
<feature type="domain" description="DDE-1" evidence="2">
    <location>
        <begin position="280"/>
        <end position="431"/>
    </location>
</feature>
<evidence type="ECO:0000313" key="4">
    <source>
        <dbReference type="Proteomes" id="UP001231518"/>
    </source>
</evidence>
<feature type="compositionally biased region" description="Polar residues" evidence="1">
    <location>
        <begin position="501"/>
        <end position="544"/>
    </location>
</feature>
<organism evidence="3 4">
    <name type="scientific">Mythimna separata</name>
    <name type="common">Oriental armyworm</name>
    <name type="synonym">Pseudaletia separata</name>
    <dbReference type="NCBI Taxonomy" id="271217"/>
    <lineage>
        <taxon>Eukaryota</taxon>
        <taxon>Metazoa</taxon>
        <taxon>Ecdysozoa</taxon>
        <taxon>Arthropoda</taxon>
        <taxon>Hexapoda</taxon>
        <taxon>Insecta</taxon>
        <taxon>Pterygota</taxon>
        <taxon>Neoptera</taxon>
        <taxon>Endopterygota</taxon>
        <taxon>Lepidoptera</taxon>
        <taxon>Glossata</taxon>
        <taxon>Ditrysia</taxon>
        <taxon>Noctuoidea</taxon>
        <taxon>Noctuidae</taxon>
        <taxon>Noctuinae</taxon>
        <taxon>Hadenini</taxon>
        <taxon>Mythimna</taxon>
    </lineage>
</organism>
<keyword evidence="4" id="KW-1185">Reference proteome</keyword>
<feature type="compositionally biased region" description="Polar residues" evidence="1">
    <location>
        <begin position="464"/>
        <end position="477"/>
    </location>
</feature>
<gene>
    <name evidence="3" type="ORF">PYW07_000147</name>
</gene>
<feature type="region of interest" description="Disordered" evidence="1">
    <location>
        <begin position="456"/>
        <end position="489"/>
    </location>
</feature>
<dbReference type="AlphaFoldDB" id="A0AAD7Z2E9"/>
<dbReference type="PANTHER" id="PTHR19303:SF71">
    <property type="entry name" value="ZINC FINGER PHD-TYPE DOMAIN-CONTAINING PROTEIN"/>
    <property type="match status" value="1"/>
</dbReference>
<dbReference type="Proteomes" id="UP001231518">
    <property type="component" value="Chromosome 1"/>
</dbReference>
<dbReference type="PANTHER" id="PTHR19303">
    <property type="entry name" value="TRANSPOSON"/>
    <property type="match status" value="1"/>
</dbReference>
<reference evidence="3" key="1">
    <citation type="submission" date="2023-03" db="EMBL/GenBank/DDBJ databases">
        <title>Chromosome-level genomes of two armyworms, Mythimna separata and Mythimna loreyi, provide insights into the biosynthesis and reception of sex pheromones.</title>
        <authorList>
            <person name="Zhao H."/>
        </authorList>
    </citation>
    <scope>NUCLEOTIDE SEQUENCE</scope>
    <source>
        <strain evidence="3">BeijingLab</strain>
        <tissue evidence="3">Pupa</tissue>
    </source>
</reference>
<evidence type="ECO:0000256" key="1">
    <source>
        <dbReference type="SAM" id="MobiDB-lite"/>
    </source>
</evidence>
<name>A0AAD7Z2E9_MYTSE</name>
<feature type="region of interest" description="Disordered" evidence="1">
    <location>
        <begin position="501"/>
        <end position="567"/>
    </location>
</feature>
<evidence type="ECO:0000259" key="2">
    <source>
        <dbReference type="Pfam" id="PF03184"/>
    </source>
</evidence>
<comment type="caution">
    <text evidence="3">The sequence shown here is derived from an EMBL/GenBank/DDBJ whole genome shotgun (WGS) entry which is preliminary data.</text>
</comment>
<protein>
    <recommendedName>
        <fullName evidence="2">DDE-1 domain-containing protein</fullName>
    </recommendedName>
</protein>
<sequence>MTVSELATAQDCLFRDAILDSVRARSSRQAVACVRRPHKKRNEKMPNKYTRKTDRGMASIDIYELAFEEVTLRGQSLRNAASSYNLNYMSLQRYIKKKQAFQDNATEVTPSMGYASPKVFTDEEENILCEYLLTCAASNYGLTTKETRRIAFMLAKKYNKKYPASWDKNEMAGEVWLKLFMQRHPNLSLRLPQATSIARATSFNKSNVDAFFKNYTDILNKHNLVAKDIWNVDETGITTVQKPDRVIARRGEKQVSAMTSAERGTLVTMAFAGNAIGNYIPPMFIFPRKRFQEHFIRDGPTGSVGTANGSGWMQEDDFHFFLEHFKNHVRPSKENKALLLLDNHASHTALKNIEFCRDNGIILLTFPPHCTHKLQPLDRAIFGPLKKAINTACDDWMRSNAGKVMSIYDIPSITRSAFNVAITAKNISAGFAATGTWPVNTDIFGEADFLPSQVTDRILPNPEPEQSSSVQETTANVENRPHTPNPTIGTIEFNEARALTQVTSTDQATTSSINQSLPMNNANEPVASTSRARTPLATTSNMFSPESVRPLPKAPPRKNNQPNRRKIKSAVLTDTPIKDEIAAIEASRKIKSVKKRVLSEGKNIPKKAKKTNKKSANDAEEDEENDYFCLCCLEPYANSRSNEKWVQCLECKGWSHEECTGGELQYVCHNCLSD</sequence>
<dbReference type="Pfam" id="PF03184">
    <property type="entry name" value="DDE_1"/>
    <property type="match status" value="1"/>
</dbReference>
<proteinExistence type="predicted"/>
<dbReference type="InterPro" id="IPR050863">
    <property type="entry name" value="CenT-Element_Derived"/>
</dbReference>
<dbReference type="Gene3D" id="3.30.420.10">
    <property type="entry name" value="Ribonuclease H-like superfamily/Ribonuclease H"/>
    <property type="match status" value="1"/>
</dbReference>
<dbReference type="SUPFAM" id="SSF57903">
    <property type="entry name" value="FYVE/PHD zinc finger"/>
    <property type="match status" value="1"/>
</dbReference>
<dbReference type="InterPro" id="IPR011011">
    <property type="entry name" value="Znf_FYVE_PHD"/>
</dbReference>
<accession>A0AAD7Z2E9</accession>
<dbReference type="CDD" id="cd15517">
    <property type="entry name" value="PHD_TCF19_like"/>
    <property type="match status" value="1"/>
</dbReference>
<dbReference type="EMBL" id="JARGEI010000001">
    <property type="protein sequence ID" value="KAJ8736876.1"/>
    <property type="molecule type" value="Genomic_DNA"/>
</dbReference>
<dbReference type="GO" id="GO:0003677">
    <property type="term" value="F:DNA binding"/>
    <property type="evidence" value="ECO:0007669"/>
    <property type="project" value="TreeGrafter"/>
</dbReference>
<dbReference type="InterPro" id="IPR004875">
    <property type="entry name" value="DDE_SF_endonuclease_dom"/>
</dbReference>
<dbReference type="GO" id="GO:0005634">
    <property type="term" value="C:nucleus"/>
    <property type="evidence" value="ECO:0007669"/>
    <property type="project" value="TreeGrafter"/>
</dbReference>